<dbReference type="Proteomes" id="UP000620559">
    <property type="component" value="Unassembled WGS sequence"/>
</dbReference>
<dbReference type="GO" id="GO:0016075">
    <property type="term" value="P:rRNA catabolic process"/>
    <property type="evidence" value="ECO:0007669"/>
    <property type="project" value="TreeGrafter"/>
</dbReference>
<dbReference type="RefSeq" id="WP_193917545.1">
    <property type="nucleotide sequence ID" value="NZ_JADEWL010000009.1"/>
</dbReference>
<keyword evidence="2" id="KW-1185">Reference proteome</keyword>
<gene>
    <name evidence="1" type="ORF">IQ247_04720</name>
</gene>
<accession>A0A8J7K1L9</accession>
<dbReference type="InterPro" id="IPR039018">
    <property type="entry name" value="VapC20-like"/>
</dbReference>
<comment type="caution">
    <text evidence="1">The sequence shown here is derived from an EMBL/GenBank/DDBJ whole genome shotgun (WGS) entry which is preliminary data.</text>
</comment>
<dbReference type="PANTHER" id="PTHR42188">
    <property type="entry name" value="23S RRNA-SPECIFIC ENDONUCLEASE VAPC20"/>
    <property type="match status" value="1"/>
</dbReference>
<dbReference type="GO" id="GO:0004521">
    <property type="term" value="F:RNA endonuclease activity"/>
    <property type="evidence" value="ECO:0007669"/>
    <property type="project" value="InterPro"/>
</dbReference>
<dbReference type="AlphaFoldDB" id="A0A8J7K1L9"/>
<dbReference type="PANTHER" id="PTHR42188:SF1">
    <property type="entry name" value="23S RRNA-SPECIFIC ENDONUCLEASE VAPC20"/>
    <property type="match status" value="1"/>
</dbReference>
<evidence type="ECO:0000313" key="1">
    <source>
        <dbReference type="EMBL" id="MBE9212022.1"/>
    </source>
</evidence>
<dbReference type="EMBL" id="JADEWL010000009">
    <property type="protein sequence ID" value="MBE9212022.1"/>
    <property type="molecule type" value="Genomic_DNA"/>
</dbReference>
<dbReference type="SUPFAM" id="SSF88723">
    <property type="entry name" value="PIN domain-like"/>
    <property type="match status" value="1"/>
</dbReference>
<organism evidence="1 2">
    <name type="scientific">Plectonema cf. radiosum LEGE 06105</name>
    <dbReference type="NCBI Taxonomy" id="945769"/>
    <lineage>
        <taxon>Bacteria</taxon>
        <taxon>Bacillati</taxon>
        <taxon>Cyanobacteriota</taxon>
        <taxon>Cyanophyceae</taxon>
        <taxon>Oscillatoriophycideae</taxon>
        <taxon>Oscillatoriales</taxon>
        <taxon>Microcoleaceae</taxon>
        <taxon>Plectonema</taxon>
    </lineage>
</organism>
<protein>
    <submittedName>
        <fullName evidence="1">Type II toxin-antitoxin system VapC family toxin</fullName>
    </submittedName>
</protein>
<proteinExistence type="predicted"/>
<reference evidence="1" key="1">
    <citation type="submission" date="2020-10" db="EMBL/GenBank/DDBJ databases">
        <authorList>
            <person name="Castelo-Branco R."/>
            <person name="Eusebio N."/>
            <person name="Adriana R."/>
            <person name="Vieira A."/>
            <person name="Brugerolle De Fraissinette N."/>
            <person name="Rezende De Castro R."/>
            <person name="Schneider M.P."/>
            <person name="Vasconcelos V."/>
            <person name="Leao P.N."/>
        </authorList>
    </citation>
    <scope>NUCLEOTIDE SEQUENCE</scope>
    <source>
        <strain evidence="1">LEGE 06105</strain>
    </source>
</reference>
<name>A0A8J7K1L9_9CYAN</name>
<evidence type="ECO:0000313" key="2">
    <source>
        <dbReference type="Proteomes" id="UP000620559"/>
    </source>
</evidence>
<sequence>MSDERLFLDTVFIQALLNKRDQYYVQARVFLPRMRVAASVWVTEAVLVEVGNALSAVNRPAAVQFIQQCYNTANLQVVAVDTLLLNRALQLYSERPDKTWGLTDCISFIVMWDRGLTDAVTADMHFVQAGFRALLRE</sequence>
<dbReference type="Gene3D" id="3.40.50.1010">
    <property type="entry name" value="5'-nuclease"/>
    <property type="match status" value="1"/>
</dbReference>
<dbReference type="InterPro" id="IPR029060">
    <property type="entry name" value="PIN-like_dom_sf"/>
</dbReference>